<keyword evidence="3" id="KW-0964">Secreted</keyword>
<dbReference type="RefSeq" id="WP_347371045.1">
    <property type="nucleotide sequence ID" value="NZ_JBDOJC010000001.1"/>
</dbReference>
<proteinExistence type="inferred from homology"/>
<dbReference type="EMBL" id="JBDOJC010000001">
    <property type="protein sequence ID" value="MEO2218049.1"/>
    <property type="molecule type" value="Genomic_DNA"/>
</dbReference>
<evidence type="ECO:0000259" key="4">
    <source>
        <dbReference type="Pfam" id="PF00669"/>
    </source>
</evidence>
<dbReference type="Gene3D" id="6.10.10.10">
    <property type="entry name" value="Flagellar export chaperone, C-terminal domain"/>
    <property type="match status" value="1"/>
</dbReference>
<dbReference type="Pfam" id="PF00700">
    <property type="entry name" value="Flagellin_C"/>
    <property type="match status" value="1"/>
</dbReference>
<dbReference type="InterPro" id="IPR046358">
    <property type="entry name" value="Flagellin_C"/>
</dbReference>
<keyword evidence="2 3" id="KW-0975">Bacterial flagellum</keyword>
<evidence type="ECO:0000256" key="1">
    <source>
        <dbReference type="ARBA" id="ARBA00005709"/>
    </source>
</evidence>
<evidence type="ECO:0000259" key="5">
    <source>
        <dbReference type="Pfam" id="PF00700"/>
    </source>
</evidence>
<evidence type="ECO:0000256" key="3">
    <source>
        <dbReference type="RuleBase" id="RU362073"/>
    </source>
</evidence>
<keyword evidence="7" id="KW-1185">Reference proteome</keyword>
<evidence type="ECO:0000256" key="2">
    <source>
        <dbReference type="ARBA" id="ARBA00023143"/>
    </source>
</evidence>
<dbReference type="InterPro" id="IPR042187">
    <property type="entry name" value="Flagellin_C_sub2"/>
</dbReference>
<feature type="domain" description="Flagellin C-terminal" evidence="5">
    <location>
        <begin position="331"/>
        <end position="414"/>
    </location>
</feature>
<dbReference type="PANTHER" id="PTHR42792:SF2">
    <property type="entry name" value="FLAGELLIN"/>
    <property type="match status" value="1"/>
</dbReference>
<keyword evidence="6" id="KW-0966">Cell projection</keyword>
<comment type="subcellular location">
    <subcellularLocation>
        <location evidence="3">Secreted</location>
    </subcellularLocation>
    <subcellularLocation>
        <location evidence="3">Bacterial flagellum</location>
    </subcellularLocation>
</comment>
<evidence type="ECO:0000313" key="6">
    <source>
        <dbReference type="EMBL" id="MEO2218049.1"/>
    </source>
</evidence>
<comment type="similarity">
    <text evidence="1 3">Belongs to the bacterial flagellin family.</text>
</comment>
<evidence type="ECO:0000313" key="7">
    <source>
        <dbReference type="Proteomes" id="UP001455709"/>
    </source>
</evidence>
<dbReference type="Gene3D" id="3.30.70.2120">
    <property type="match status" value="1"/>
</dbReference>
<dbReference type="SUPFAM" id="SSF64518">
    <property type="entry name" value="Phase 1 flagellin"/>
    <property type="match status" value="1"/>
</dbReference>
<name>A0ABV0FGL6_9NEIS</name>
<dbReference type="Pfam" id="PF00669">
    <property type="entry name" value="Flagellin_N"/>
    <property type="match status" value="1"/>
</dbReference>
<sequence length="415" mass="42990">MAITVNTNLSSLQAQLNLNNSSMSLNQSLQRLSSGFRINSGKDDAAGLAISQTLTSAIRGNNQAMRNANDGVSVGQTAEGAMGQIANNLQRIREIAVQASNGGVSDTNRSQLQNEVDQLTQEISRTIQTTQFNGTKLLSGGANLTFQVGSEGSADNQISIQTVDLTQPVTNTGTGTVTDLTKAAADAKTAWDDAKTAYGKVADAATGKPNPGVTQATADEMLRKSKGAEKGYLDLDLAAKSKAVDNAEKARSAALAGGDAGAIKTAEDLLKTARGDMDTAKDAVSKFTVDNPNVGASGNSTAGLHSYNSSLSAVKTIDITTQDGAAKALNLLTQDIAKISDLRSTFGSVMNRFDAVVANLGNYTQNLTAANSRIMDVDFASETANLTKGQILQQAGGSILKQANSLPQAALALLQ</sequence>
<dbReference type="PANTHER" id="PTHR42792">
    <property type="entry name" value="FLAGELLIN"/>
    <property type="match status" value="1"/>
</dbReference>
<dbReference type="InterPro" id="IPR001492">
    <property type="entry name" value="Flagellin"/>
</dbReference>
<keyword evidence="6" id="KW-0282">Flagellum</keyword>
<feature type="domain" description="Flagellin N-terminal" evidence="4">
    <location>
        <begin position="5"/>
        <end position="140"/>
    </location>
</feature>
<dbReference type="Proteomes" id="UP001455709">
    <property type="component" value="Unassembled WGS sequence"/>
</dbReference>
<keyword evidence="6" id="KW-0969">Cilium</keyword>
<gene>
    <name evidence="6" type="ORF">ABGV49_13375</name>
</gene>
<protein>
    <recommendedName>
        <fullName evidence="3">Flagellin</fullName>
    </recommendedName>
</protein>
<accession>A0ABV0FGL6</accession>
<dbReference type="PRINTS" id="PR00207">
    <property type="entry name" value="FLAGELLIN"/>
</dbReference>
<reference evidence="6 7" key="1">
    <citation type="submission" date="2024-05" db="EMBL/GenBank/DDBJ databases">
        <authorList>
            <person name="De Oliveira J.P."/>
            <person name="Noriler S.A."/>
            <person name="De Oliveira A.G."/>
            <person name="Sipoli D.S."/>
        </authorList>
    </citation>
    <scope>NUCLEOTIDE SEQUENCE [LARGE SCALE GENOMIC DNA]</scope>
    <source>
        <strain evidence="6 7">LABIM189</strain>
    </source>
</reference>
<organism evidence="6 7">
    <name type="scientific">Chromobacterium vaccinii</name>
    <dbReference type="NCBI Taxonomy" id="1108595"/>
    <lineage>
        <taxon>Bacteria</taxon>
        <taxon>Pseudomonadati</taxon>
        <taxon>Pseudomonadota</taxon>
        <taxon>Betaproteobacteria</taxon>
        <taxon>Neisseriales</taxon>
        <taxon>Chromobacteriaceae</taxon>
        <taxon>Chromobacterium</taxon>
    </lineage>
</organism>
<dbReference type="InterPro" id="IPR001029">
    <property type="entry name" value="Flagellin_N"/>
</dbReference>
<dbReference type="Gene3D" id="1.20.1330.10">
    <property type="entry name" value="f41 fragment of flagellin, N-terminal domain"/>
    <property type="match status" value="1"/>
</dbReference>
<comment type="function">
    <text evidence="3">Flagellin is the subunit protein which polymerizes to form the filaments of bacterial flagella.</text>
</comment>
<comment type="caution">
    <text evidence="6">The sequence shown here is derived from an EMBL/GenBank/DDBJ whole genome shotgun (WGS) entry which is preliminary data.</text>
</comment>